<evidence type="ECO:0000313" key="2">
    <source>
        <dbReference type="Proteomes" id="UP001283361"/>
    </source>
</evidence>
<name>A0AAE1E0J9_9GAST</name>
<comment type="caution">
    <text evidence="1">The sequence shown here is derived from an EMBL/GenBank/DDBJ whole genome shotgun (WGS) entry which is preliminary data.</text>
</comment>
<reference evidence="1" key="1">
    <citation type="journal article" date="2023" name="G3 (Bethesda)">
        <title>A reference genome for the long-term kleptoplast-retaining sea slug Elysia crispata morphotype clarki.</title>
        <authorList>
            <person name="Eastman K.E."/>
            <person name="Pendleton A.L."/>
            <person name="Shaikh M.A."/>
            <person name="Suttiyut T."/>
            <person name="Ogas R."/>
            <person name="Tomko P."/>
            <person name="Gavelis G."/>
            <person name="Widhalm J.R."/>
            <person name="Wisecaver J.H."/>
        </authorList>
    </citation>
    <scope>NUCLEOTIDE SEQUENCE</scope>
    <source>
        <strain evidence="1">ECLA1</strain>
    </source>
</reference>
<accession>A0AAE1E0J9</accession>
<dbReference type="AlphaFoldDB" id="A0AAE1E0J9"/>
<proteinExistence type="predicted"/>
<dbReference type="Proteomes" id="UP001283361">
    <property type="component" value="Unassembled WGS sequence"/>
</dbReference>
<dbReference type="EMBL" id="JAWDGP010001680">
    <property type="protein sequence ID" value="KAK3789135.1"/>
    <property type="molecule type" value="Genomic_DNA"/>
</dbReference>
<protein>
    <submittedName>
        <fullName evidence="1">Uncharacterized protein</fullName>
    </submittedName>
</protein>
<keyword evidence="2" id="KW-1185">Reference proteome</keyword>
<organism evidence="1 2">
    <name type="scientific">Elysia crispata</name>
    <name type="common">lettuce slug</name>
    <dbReference type="NCBI Taxonomy" id="231223"/>
    <lineage>
        <taxon>Eukaryota</taxon>
        <taxon>Metazoa</taxon>
        <taxon>Spiralia</taxon>
        <taxon>Lophotrochozoa</taxon>
        <taxon>Mollusca</taxon>
        <taxon>Gastropoda</taxon>
        <taxon>Heterobranchia</taxon>
        <taxon>Euthyneura</taxon>
        <taxon>Panpulmonata</taxon>
        <taxon>Sacoglossa</taxon>
        <taxon>Placobranchoidea</taxon>
        <taxon>Plakobranchidae</taxon>
        <taxon>Elysia</taxon>
    </lineage>
</organism>
<sequence>MRLEATRFSSDCLMEFSLTCLEKPEASRPEYGIKQLLGLLFFKQGSILACPKIGVEPVDGYGFWTNLSVLF</sequence>
<gene>
    <name evidence="1" type="ORF">RRG08_012125</name>
</gene>
<evidence type="ECO:0000313" key="1">
    <source>
        <dbReference type="EMBL" id="KAK3789135.1"/>
    </source>
</evidence>